<feature type="transmembrane region" description="Helical" evidence="1">
    <location>
        <begin position="30"/>
        <end position="52"/>
    </location>
</feature>
<feature type="transmembrane region" description="Helical" evidence="1">
    <location>
        <begin position="132"/>
        <end position="153"/>
    </location>
</feature>
<gene>
    <name evidence="3" type="ORF">SAMN04487990_11027</name>
</gene>
<dbReference type="EMBL" id="FNQK01000010">
    <property type="protein sequence ID" value="SEA31508.1"/>
    <property type="molecule type" value="Genomic_DNA"/>
</dbReference>
<keyword evidence="1" id="KW-1133">Transmembrane helix</keyword>
<dbReference type="InterPro" id="IPR003675">
    <property type="entry name" value="Rce1/LyrA-like_dom"/>
</dbReference>
<evidence type="ECO:0000313" key="3">
    <source>
        <dbReference type="EMBL" id="SEA31508.1"/>
    </source>
</evidence>
<dbReference type="PANTHER" id="PTHR36435">
    <property type="entry name" value="SLR1288 PROTEIN"/>
    <property type="match status" value="1"/>
</dbReference>
<dbReference type="Pfam" id="PF02517">
    <property type="entry name" value="Rce1-like"/>
    <property type="match status" value="1"/>
</dbReference>
<reference evidence="3 4" key="1">
    <citation type="submission" date="2016-10" db="EMBL/GenBank/DDBJ databases">
        <authorList>
            <person name="de Groot N.N."/>
        </authorList>
    </citation>
    <scope>NUCLEOTIDE SEQUENCE [LARGE SCALE GENOMIC DNA]</scope>
    <source>
        <strain evidence="3 4">DSM 23842</strain>
    </source>
</reference>
<dbReference type="OrthoDB" id="847268at2"/>
<accession>A0A1H4A6S7</accession>
<organism evidence="3 4">
    <name type="scientific">Bizionia paragorgiae</name>
    <dbReference type="NCBI Taxonomy" id="283786"/>
    <lineage>
        <taxon>Bacteria</taxon>
        <taxon>Pseudomonadati</taxon>
        <taxon>Bacteroidota</taxon>
        <taxon>Flavobacteriia</taxon>
        <taxon>Flavobacteriales</taxon>
        <taxon>Flavobacteriaceae</taxon>
        <taxon>Bizionia</taxon>
    </lineage>
</organism>
<proteinExistence type="predicted"/>
<dbReference type="InterPro" id="IPR052710">
    <property type="entry name" value="CAAX_protease"/>
</dbReference>
<dbReference type="GO" id="GO:0004175">
    <property type="term" value="F:endopeptidase activity"/>
    <property type="evidence" value="ECO:0007669"/>
    <property type="project" value="UniProtKB-ARBA"/>
</dbReference>
<keyword evidence="1" id="KW-0812">Transmembrane</keyword>
<evidence type="ECO:0000313" key="4">
    <source>
        <dbReference type="Proteomes" id="UP000198846"/>
    </source>
</evidence>
<dbReference type="RefSeq" id="WP_092134099.1">
    <property type="nucleotide sequence ID" value="NZ_FNQK01000010.1"/>
</dbReference>
<evidence type="ECO:0000259" key="2">
    <source>
        <dbReference type="Pfam" id="PF02517"/>
    </source>
</evidence>
<protein>
    <recommendedName>
        <fullName evidence="2">CAAX prenyl protease 2/Lysostaphin resistance protein A-like domain-containing protein</fullName>
    </recommendedName>
</protein>
<keyword evidence="1" id="KW-0472">Membrane</keyword>
<dbReference type="PANTHER" id="PTHR36435:SF1">
    <property type="entry name" value="CAAX AMINO TERMINAL PROTEASE FAMILY PROTEIN"/>
    <property type="match status" value="1"/>
</dbReference>
<name>A0A1H4A6S7_BIZPA</name>
<dbReference type="AlphaFoldDB" id="A0A1H4A6S7"/>
<feature type="domain" description="CAAX prenyl protease 2/Lysostaphin resistance protein A-like" evidence="2">
    <location>
        <begin position="74"/>
        <end position="171"/>
    </location>
</feature>
<dbReference type="Proteomes" id="UP000198846">
    <property type="component" value="Unassembled WGS sequence"/>
</dbReference>
<dbReference type="STRING" id="283786.SAMN04487990_11027"/>
<feature type="transmembrane region" description="Helical" evidence="1">
    <location>
        <begin position="109"/>
        <end position="126"/>
    </location>
</feature>
<dbReference type="GO" id="GO:0080120">
    <property type="term" value="P:CAAX-box protein maturation"/>
    <property type="evidence" value="ECO:0007669"/>
    <property type="project" value="UniProtKB-ARBA"/>
</dbReference>
<feature type="transmembrane region" description="Helical" evidence="1">
    <location>
        <begin position="160"/>
        <end position="181"/>
    </location>
</feature>
<feature type="transmembrane region" description="Helical" evidence="1">
    <location>
        <begin position="72"/>
        <end position="88"/>
    </location>
</feature>
<evidence type="ECO:0000256" key="1">
    <source>
        <dbReference type="SAM" id="Phobius"/>
    </source>
</evidence>
<sequence>MEILLKTIVGYLKNPTCTPLERSVSEKLKLVFKTLILAFTIAFILSILISILESFGVFTMDQHATTQLFKDYSPPIIFLLVAIVAPVIEELLFRGPITWFCNNQSRFKYAFYGFTILFGYIHIFNYEFTPKILIFSPILVAPQLVLGVLLGYLRVKLGLLYAMLLHALFNATLIVPSLMFLD</sequence>
<keyword evidence="4" id="KW-1185">Reference proteome</keyword>